<comment type="caution">
    <text evidence="3">The sequence shown here is derived from an EMBL/GenBank/DDBJ whole genome shotgun (WGS) entry which is preliminary data.</text>
</comment>
<evidence type="ECO:0000313" key="3">
    <source>
        <dbReference type="EMBL" id="MBF6025403.1"/>
    </source>
</evidence>
<dbReference type="Pfam" id="PF13481">
    <property type="entry name" value="AAA_25"/>
    <property type="match status" value="1"/>
</dbReference>
<dbReference type="SUPFAM" id="SSF52540">
    <property type="entry name" value="P-loop containing nucleoside triphosphate hydrolases"/>
    <property type="match status" value="1"/>
</dbReference>
<dbReference type="CDD" id="cd01029">
    <property type="entry name" value="TOPRIM_primases"/>
    <property type="match status" value="1"/>
</dbReference>
<dbReference type="Pfam" id="PF08707">
    <property type="entry name" value="PriCT_2"/>
    <property type="match status" value="1"/>
</dbReference>
<feature type="domain" description="Primase C-terminal 2" evidence="2">
    <location>
        <begin position="15"/>
        <end position="86"/>
    </location>
</feature>
<name>A0ABS0B904_9GAMM</name>
<sequence length="671" mass="72679">MSAVLRDNMECARALSALHAIPPDCSGEVWLKAGMAAKAAGVDFEAFNSWSSHGGDRYKGERDTRTRWESWRRGGGIKPATLFHLARENGWDERSAPLASTPPQSHQESARKVARTPTPDPFRLWDAAEPATAEHGYIVRKSGDPGGLRVYRGRLRIAGEAIDGWLMIPARTTDGLLQSIQFIPPTPGKKLNLSGATMAGTLYVVGDLNTDSPAYIVEGIGAAWTVHEATGAPAVVTFGSGNTSRVAAAVRSRASRLVLVADRGKESAREADAERLGCTWIELPSDLPDGADVNDLYIRDGIEVVRELLRNEQQITAAHDAAGARSFAFCRVGDLIGENIKPITWLVRDYVETDSLALMFGDPGCGKSFAAIDLACCVATGTSWHGRRTTPGPVFYIAGEGHNGLARRFAGWEVHNGVSLKGAPLFVSLRPARLFDMAAAKAVSEAVEELAKTSGQAPALIVIDTLARNFGGADENSAQDMGAFVANLDEYLRTRFRACVMIVHHSGHADKTRARGSTALKGALDAEYSVTKDENGLVRIEATKMKDAEQPEPVAFRMDRVELPIRDDDGQPLHSVALSGVSYVPAAKAGKAGRGRHQTVALQILAELEAERRQRLERSGHDPNGARVKLDEWRARLAGEDIDRKRFYDLRSTLQTAGKIAIEYGDYVRAL</sequence>
<dbReference type="InterPro" id="IPR027417">
    <property type="entry name" value="P-loop_NTPase"/>
</dbReference>
<dbReference type="RefSeq" id="WP_194932015.1">
    <property type="nucleotide sequence ID" value="NZ_JADLZT010000009.1"/>
</dbReference>
<gene>
    <name evidence="3" type="ORF">IU514_15320</name>
</gene>
<protein>
    <submittedName>
        <fullName evidence="3">AAA family ATPase</fullName>
    </submittedName>
</protein>
<proteinExistence type="predicted"/>
<feature type="region of interest" description="Disordered" evidence="1">
    <location>
        <begin position="94"/>
        <end position="122"/>
    </location>
</feature>
<dbReference type="Proteomes" id="UP001429984">
    <property type="component" value="Unassembled WGS sequence"/>
</dbReference>
<dbReference type="CDD" id="cd01125">
    <property type="entry name" value="RepA_RSF1010_like"/>
    <property type="match status" value="1"/>
</dbReference>
<dbReference type="Gene3D" id="3.40.1360.10">
    <property type="match status" value="1"/>
</dbReference>
<accession>A0ABS0B904</accession>
<dbReference type="EMBL" id="JADLZT010000009">
    <property type="protein sequence ID" value="MBF6025403.1"/>
    <property type="molecule type" value="Genomic_DNA"/>
</dbReference>
<evidence type="ECO:0000256" key="1">
    <source>
        <dbReference type="SAM" id="MobiDB-lite"/>
    </source>
</evidence>
<dbReference type="InterPro" id="IPR014819">
    <property type="entry name" value="PriCT_2"/>
</dbReference>
<keyword evidence="4" id="KW-1185">Reference proteome</keyword>
<dbReference type="Gene3D" id="3.40.50.300">
    <property type="entry name" value="P-loop containing nucleotide triphosphate hydrolases"/>
    <property type="match status" value="1"/>
</dbReference>
<organism evidence="3 4">
    <name type="scientific">Lysobacter niastensis</name>
    <dbReference type="NCBI Taxonomy" id="380629"/>
    <lineage>
        <taxon>Bacteria</taxon>
        <taxon>Pseudomonadati</taxon>
        <taxon>Pseudomonadota</taxon>
        <taxon>Gammaproteobacteria</taxon>
        <taxon>Lysobacterales</taxon>
        <taxon>Lysobacteraceae</taxon>
        <taxon>Lysobacter</taxon>
    </lineage>
</organism>
<reference evidence="3 4" key="1">
    <citation type="submission" date="2020-11" db="EMBL/GenBank/DDBJ databases">
        <title>Draft Genome Sequence and Secondary Metabolite Biosynthetic Potential of the Lysobacter niastensis Type strain DSM 18481.</title>
        <authorList>
            <person name="Turrini P."/>
            <person name="Artuso I."/>
            <person name="Tescari M."/>
            <person name="Lugli G.A."/>
            <person name="Frangipani E."/>
            <person name="Ventura M."/>
            <person name="Visca P."/>
        </authorList>
    </citation>
    <scope>NUCLEOTIDE SEQUENCE [LARGE SCALE GENOMIC DNA]</scope>
    <source>
        <strain evidence="3 4">DSM 18481</strain>
    </source>
</reference>
<evidence type="ECO:0000259" key="2">
    <source>
        <dbReference type="Pfam" id="PF08707"/>
    </source>
</evidence>
<evidence type="ECO:0000313" key="4">
    <source>
        <dbReference type="Proteomes" id="UP001429984"/>
    </source>
</evidence>
<dbReference type="InterPro" id="IPR038724">
    <property type="entry name" value="RepA"/>
</dbReference>
<dbReference type="InterPro" id="IPR034154">
    <property type="entry name" value="TOPRIM_DnaG/twinkle"/>
</dbReference>